<evidence type="ECO:0000313" key="1">
    <source>
        <dbReference type="EnsemblPlants" id="ORUFI05G18310.1"/>
    </source>
</evidence>
<name>A0A0E0PMQ8_ORYRU</name>
<dbReference type="EnsemblPlants" id="ORUFI05G18310.1">
    <property type="protein sequence ID" value="ORUFI05G18310.1"/>
    <property type="gene ID" value="ORUFI05G18310"/>
</dbReference>
<accession>A0A0E0PMQ8</accession>
<protein>
    <submittedName>
        <fullName evidence="1">Uncharacterized protein</fullName>
    </submittedName>
</protein>
<reference evidence="1" key="2">
    <citation type="submission" date="2015-06" db="UniProtKB">
        <authorList>
            <consortium name="EnsemblPlants"/>
        </authorList>
    </citation>
    <scope>IDENTIFICATION</scope>
</reference>
<dbReference type="AlphaFoldDB" id="A0A0E0PMQ8"/>
<keyword evidence="2" id="KW-1185">Reference proteome</keyword>
<proteinExistence type="predicted"/>
<dbReference type="Proteomes" id="UP000008022">
    <property type="component" value="Unassembled WGS sequence"/>
</dbReference>
<evidence type="ECO:0000313" key="2">
    <source>
        <dbReference type="Proteomes" id="UP000008022"/>
    </source>
</evidence>
<organism evidence="1 2">
    <name type="scientific">Oryza rufipogon</name>
    <name type="common">Brownbeard rice</name>
    <name type="synonym">Asian wild rice</name>
    <dbReference type="NCBI Taxonomy" id="4529"/>
    <lineage>
        <taxon>Eukaryota</taxon>
        <taxon>Viridiplantae</taxon>
        <taxon>Streptophyta</taxon>
        <taxon>Embryophyta</taxon>
        <taxon>Tracheophyta</taxon>
        <taxon>Spermatophyta</taxon>
        <taxon>Magnoliopsida</taxon>
        <taxon>Liliopsida</taxon>
        <taxon>Poales</taxon>
        <taxon>Poaceae</taxon>
        <taxon>BOP clade</taxon>
        <taxon>Oryzoideae</taxon>
        <taxon>Oryzeae</taxon>
        <taxon>Oryzinae</taxon>
        <taxon>Oryza</taxon>
    </lineage>
</organism>
<sequence length="90" mass="10203">MSGKSAALFLGRCWTNRLGFIPVELEDGDPILLICRCRREVWREHTSRILLQGVLLGVRIGSIFSDLVGTVKERENQGIHRRVLIKSQST</sequence>
<dbReference type="Gramene" id="ORUFI05G18310.1">
    <property type="protein sequence ID" value="ORUFI05G18310.1"/>
    <property type="gene ID" value="ORUFI05G18310"/>
</dbReference>
<dbReference type="HOGENOM" id="CLU_2444725_0_0_1"/>
<reference evidence="2" key="1">
    <citation type="submission" date="2013-06" db="EMBL/GenBank/DDBJ databases">
        <authorList>
            <person name="Zhao Q."/>
        </authorList>
    </citation>
    <scope>NUCLEOTIDE SEQUENCE</scope>
    <source>
        <strain evidence="2">cv. W1943</strain>
    </source>
</reference>